<accession>A0ACC1MWS3</accession>
<sequence>MTSQLRKILVVGATGQQGSALLSELSHLATTSSGTFPNLKTLALTRKASSQNAQSLVQKYGKTLNLELVEGNTQNPEPIFAAHKDIDTVFSYTTMPVEGEEAQAKPLITASAKHGVKHFVFSSVERGGDERSWSNPTDVPHFQTKHNSESDFLEICPKLSHAVSRQTRP</sequence>
<protein>
    <submittedName>
        <fullName evidence="1">Uncharacterized protein</fullName>
    </submittedName>
</protein>
<evidence type="ECO:0000313" key="2">
    <source>
        <dbReference type="Proteomes" id="UP001143856"/>
    </source>
</evidence>
<gene>
    <name evidence="1" type="ORF">NUW58_g9462</name>
</gene>
<reference evidence="1" key="1">
    <citation type="submission" date="2022-10" db="EMBL/GenBank/DDBJ databases">
        <title>Genome Sequence of Xylaria curta.</title>
        <authorList>
            <person name="Buettner E."/>
        </authorList>
    </citation>
    <scope>NUCLEOTIDE SEQUENCE</scope>
    <source>
        <strain evidence="1">Babe10</strain>
    </source>
</reference>
<organism evidence="1 2">
    <name type="scientific">Xylaria curta</name>
    <dbReference type="NCBI Taxonomy" id="42375"/>
    <lineage>
        <taxon>Eukaryota</taxon>
        <taxon>Fungi</taxon>
        <taxon>Dikarya</taxon>
        <taxon>Ascomycota</taxon>
        <taxon>Pezizomycotina</taxon>
        <taxon>Sordariomycetes</taxon>
        <taxon>Xylariomycetidae</taxon>
        <taxon>Xylariales</taxon>
        <taxon>Xylariaceae</taxon>
        <taxon>Xylaria</taxon>
    </lineage>
</organism>
<comment type="caution">
    <text evidence="1">The sequence shown here is derived from an EMBL/GenBank/DDBJ whole genome shotgun (WGS) entry which is preliminary data.</text>
</comment>
<dbReference type="Proteomes" id="UP001143856">
    <property type="component" value="Unassembled WGS sequence"/>
</dbReference>
<proteinExistence type="predicted"/>
<keyword evidence="2" id="KW-1185">Reference proteome</keyword>
<name>A0ACC1MWS3_9PEZI</name>
<dbReference type="EMBL" id="JAPDGR010003431">
    <property type="protein sequence ID" value="KAJ2971275.1"/>
    <property type="molecule type" value="Genomic_DNA"/>
</dbReference>
<evidence type="ECO:0000313" key="1">
    <source>
        <dbReference type="EMBL" id="KAJ2971275.1"/>
    </source>
</evidence>